<dbReference type="InParanoid" id="A0A0C3PBB3"/>
<dbReference type="AlphaFoldDB" id="A0A0C3PBB3"/>
<gene>
    <name evidence="1" type="ORF">M404DRAFT_995391</name>
</gene>
<organism evidence="1 2">
    <name type="scientific">Pisolithus tinctorius Marx 270</name>
    <dbReference type="NCBI Taxonomy" id="870435"/>
    <lineage>
        <taxon>Eukaryota</taxon>
        <taxon>Fungi</taxon>
        <taxon>Dikarya</taxon>
        <taxon>Basidiomycota</taxon>
        <taxon>Agaricomycotina</taxon>
        <taxon>Agaricomycetes</taxon>
        <taxon>Agaricomycetidae</taxon>
        <taxon>Boletales</taxon>
        <taxon>Sclerodermatineae</taxon>
        <taxon>Pisolithaceae</taxon>
        <taxon>Pisolithus</taxon>
    </lineage>
</organism>
<dbReference type="Proteomes" id="UP000054217">
    <property type="component" value="Unassembled WGS sequence"/>
</dbReference>
<reference evidence="2" key="2">
    <citation type="submission" date="2015-01" db="EMBL/GenBank/DDBJ databases">
        <title>Evolutionary Origins and Diversification of the Mycorrhizal Mutualists.</title>
        <authorList>
            <consortium name="DOE Joint Genome Institute"/>
            <consortium name="Mycorrhizal Genomics Consortium"/>
            <person name="Kohler A."/>
            <person name="Kuo A."/>
            <person name="Nagy L.G."/>
            <person name="Floudas D."/>
            <person name="Copeland A."/>
            <person name="Barry K.W."/>
            <person name="Cichocki N."/>
            <person name="Veneault-Fourrey C."/>
            <person name="LaButti K."/>
            <person name="Lindquist E.A."/>
            <person name="Lipzen A."/>
            <person name="Lundell T."/>
            <person name="Morin E."/>
            <person name="Murat C."/>
            <person name="Riley R."/>
            <person name="Ohm R."/>
            <person name="Sun H."/>
            <person name="Tunlid A."/>
            <person name="Henrissat B."/>
            <person name="Grigoriev I.V."/>
            <person name="Hibbett D.S."/>
            <person name="Martin F."/>
        </authorList>
    </citation>
    <scope>NUCLEOTIDE SEQUENCE [LARGE SCALE GENOMIC DNA]</scope>
    <source>
        <strain evidence="2">Marx 270</strain>
    </source>
</reference>
<dbReference type="HOGENOM" id="CLU_2905135_0_0_1"/>
<sequence length="62" mass="6988">MELFSRMTRTRRAGIRFRKSLNTNTQVVTSEGLQVNISLNYGCTLTHQSATYLDATMCPFGV</sequence>
<proteinExistence type="predicted"/>
<keyword evidence="2" id="KW-1185">Reference proteome</keyword>
<reference evidence="1 2" key="1">
    <citation type="submission" date="2014-04" db="EMBL/GenBank/DDBJ databases">
        <authorList>
            <consortium name="DOE Joint Genome Institute"/>
            <person name="Kuo A."/>
            <person name="Kohler A."/>
            <person name="Costa M.D."/>
            <person name="Nagy L.G."/>
            <person name="Floudas D."/>
            <person name="Copeland A."/>
            <person name="Barry K.W."/>
            <person name="Cichocki N."/>
            <person name="Veneault-Fourrey C."/>
            <person name="LaButti K."/>
            <person name="Lindquist E.A."/>
            <person name="Lipzen A."/>
            <person name="Lundell T."/>
            <person name="Morin E."/>
            <person name="Murat C."/>
            <person name="Sun H."/>
            <person name="Tunlid A."/>
            <person name="Henrissat B."/>
            <person name="Grigoriev I.V."/>
            <person name="Hibbett D.S."/>
            <person name="Martin F."/>
            <person name="Nordberg H.P."/>
            <person name="Cantor M.N."/>
            <person name="Hua S.X."/>
        </authorList>
    </citation>
    <scope>NUCLEOTIDE SEQUENCE [LARGE SCALE GENOMIC DNA]</scope>
    <source>
        <strain evidence="1 2">Marx 270</strain>
    </source>
</reference>
<name>A0A0C3PBB3_PISTI</name>
<accession>A0A0C3PBB3</accession>
<dbReference type="EMBL" id="KN831951">
    <property type="protein sequence ID" value="KIO10960.1"/>
    <property type="molecule type" value="Genomic_DNA"/>
</dbReference>
<evidence type="ECO:0000313" key="1">
    <source>
        <dbReference type="EMBL" id="KIO10960.1"/>
    </source>
</evidence>
<protein>
    <submittedName>
        <fullName evidence="1">Uncharacterized protein</fullName>
    </submittedName>
</protein>
<evidence type="ECO:0000313" key="2">
    <source>
        <dbReference type="Proteomes" id="UP000054217"/>
    </source>
</evidence>